<evidence type="ECO:0000256" key="3">
    <source>
        <dbReference type="ARBA" id="ARBA00023004"/>
    </source>
</evidence>
<evidence type="ECO:0000259" key="6">
    <source>
        <dbReference type="PROSITE" id="PS51007"/>
    </source>
</evidence>
<dbReference type="PROSITE" id="PS51007">
    <property type="entry name" value="CYTC"/>
    <property type="match status" value="1"/>
</dbReference>
<dbReference type="GO" id="GO:0046872">
    <property type="term" value="F:metal ion binding"/>
    <property type="evidence" value="ECO:0007669"/>
    <property type="project" value="UniProtKB-KW"/>
</dbReference>
<evidence type="ECO:0000256" key="5">
    <source>
        <dbReference type="SAM" id="Phobius"/>
    </source>
</evidence>
<feature type="domain" description="Cytochrome c" evidence="6">
    <location>
        <begin position="48"/>
        <end position="137"/>
    </location>
</feature>
<dbReference type="InterPro" id="IPR036909">
    <property type="entry name" value="Cyt_c-like_dom_sf"/>
</dbReference>
<dbReference type="OrthoDB" id="9809720at2"/>
<evidence type="ECO:0000313" key="7">
    <source>
        <dbReference type="EMBL" id="SNB68589.1"/>
    </source>
</evidence>
<organism evidence="7 8">
    <name type="scientific">Rhodoblastus acidophilus</name>
    <name type="common">Rhodopseudomonas acidophila</name>
    <dbReference type="NCBI Taxonomy" id="1074"/>
    <lineage>
        <taxon>Bacteria</taxon>
        <taxon>Pseudomonadati</taxon>
        <taxon>Pseudomonadota</taxon>
        <taxon>Alphaproteobacteria</taxon>
        <taxon>Hyphomicrobiales</taxon>
        <taxon>Rhodoblastaceae</taxon>
        <taxon>Rhodoblastus</taxon>
    </lineage>
</organism>
<accession>A0A212R8P6</accession>
<keyword evidence="3 4" id="KW-0408">Iron</keyword>
<name>A0A212R8P6_RHOAC</name>
<feature type="transmembrane region" description="Helical" evidence="5">
    <location>
        <begin position="12"/>
        <end position="30"/>
    </location>
</feature>
<dbReference type="Pfam" id="PF00034">
    <property type="entry name" value="Cytochrom_C"/>
    <property type="match status" value="1"/>
</dbReference>
<protein>
    <submittedName>
        <fullName evidence="7">Nitric oxide reductase, NorC subunit apoprotein</fullName>
    </submittedName>
</protein>
<evidence type="ECO:0000256" key="1">
    <source>
        <dbReference type="ARBA" id="ARBA00022617"/>
    </source>
</evidence>
<sequence length="151" mass="16891">MSEVLTKSTARNIFYGGSLFFFAIFVGLTAQSRNYILTKGTDEAHLTESVVRGKGVWERNACFDCHTLHGEGARFAPEVGDVFKRWGGETDPAGAHQMIKDWMKSQPSGAQGRRQMPNFHLTEAQLDDLADYLAWVSRTNTQGWPPRPKAN</sequence>
<keyword evidence="5" id="KW-1133">Transmembrane helix</keyword>
<dbReference type="InterPro" id="IPR009056">
    <property type="entry name" value="Cyt_c-like_dom"/>
</dbReference>
<dbReference type="AlphaFoldDB" id="A0A212R8P6"/>
<evidence type="ECO:0000256" key="4">
    <source>
        <dbReference type="PROSITE-ProRule" id="PRU00433"/>
    </source>
</evidence>
<keyword evidence="8" id="KW-1185">Reference proteome</keyword>
<keyword evidence="5" id="KW-0472">Membrane</keyword>
<keyword evidence="5" id="KW-0812">Transmembrane</keyword>
<dbReference type="GO" id="GO:0009055">
    <property type="term" value="F:electron transfer activity"/>
    <property type="evidence" value="ECO:0007669"/>
    <property type="project" value="InterPro"/>
</dbReference>
<dbReference type="GO" id="GO:0020037">
    <property type="term" value="F:heme binding"/>
    <property type="evidence" value="ECO:0007669"/>
    <property type="project" value="InterPro"/>
</dbReference>
<gene>
    <name evidence="7" type="ORF">SAMN06265338_10385</name>
</gene>
<dbReference type="EMBL" id="FYDG01000003">
    <property type="protein sequence ID" value="SNB68589.1"/>
    <property type="molecule type" value="Genomic_DNA"/>
</dbReference>
<keyword evidence="2 4" id="KW-0479">Metal-binding</keyword>
<dbReference type="SUPFAM" id="SSF46626">
    <property type="entry name" value="Cytochrome c"/>
    <property type="match status" value="1"/>
</dbReference>
<dbReference type="Proteomes" id="UP000198418">
    <property type="component" value="Unassembled WGS sequence"/>
</dbReference>
<dbReference type="Gene3D" id="1.10.760.10">
    <property type="entry name" value="Cytochrome c-like domain"/>
    <property type="match status" value="1"/>
</dbReference>
<evidence type="ECO:0000313" key="8">
    <source>
        <dbReference type="Proteomes" id="UP000198418"/>
    </source>
</evidence>
<reference evidence="8" key="1">
    <citation type="submission" date="2017-06" db="EMBL/GenBank/DDBJ databases">
        <authorList>
            <person name="Varghese N."/>
            <person name="Submissions S."/>
        </authorList>
    </citation>
    <scope>NUCLEOTIDE SEQUENCE [LARGE SCALE GENOMIC DNA]</scope>
    <source>
        <strain evidence="8">DSM 137</strain>
    </source>
</reference>
<dbReference type="RefSeq" id="WP_088520214.1">
    <property type="nucleotide sequence ID" value="NZ_FYDG01000003.1"/>
</dbReference>
<proteinExistence type="predicted"/>
<evidence type="ECO:0000256" key="2">
    <source>
        <dbReference type="ARBA" id="ARBA00022723"/>
    </source>
</evidence>
<keyword evidence="1 4" id="KW-0349">Heme</keyword>